<sequence>MKRLWEDYSKFIPIVPCICALGQILPCLAVEAFKAKQETDYLVRFVKGVNLAYDVVKTHLLMMKSLPTVVVAYGDLLQHGHKLKSDKGRNTQSVALASYGRQTNQGKGNNAGRQVPKQGSAKGGDTGLFCRYCKTTYHNFADCWKLKRKNKELMLELVLLSSE</sequence>
<evidence type="ECO:0000313" key="3">
    <source>
        <dbReference type="Proteomes" id="UP001497516"/>
    </source>
</evidence>
<reference evidence="2 3" key="1">
    <citation type="submission" date="2024-04" db="EMBL/GenBank/DDBJ databases">
        <authorList>
            <person name="Fracassetti M."/>
        </authorList>
    </citation>
    <scope>NUCLEOTIDE SEQUENCE [LARGE SCALE GENOMIC DNA]</scope>
</reference>
<dbReference type="EMBL" id="OZ034815">
    <property type="protein sequence ID" value="CAL1365652.1"/>
    <property type="molecule type" value="Genomic_DNA"/>
</dbReference>
<keyword evidence="3" id="KW-1185">Reference proteome</keyword>
<name>A0AAV2D303_9ROSI</name>
<feature type="compositionally biased region" description="Polar residues" evidence="1">
    <location>
        <begin position="102"/>
        <end position="112"/>
    </location>
</feature>
<evidence type="ECO:0000313" key="2">
    <source>
        <dbReference type="EMBL" id="CAL1365652.1"/>
    </source>
</evidence>
<dbReference type="PANTHER" id="PTHR34222:SF100">
    <property type="entry name" value="CCHC-TYPE DOMAIN-CONTAINING PROTEIN"/>
    <property type="match status" value="1"/>
</dbReference>
<protein>
    <submittedName>
        <fullName evidence="2">Uncharacterized protein</fullName>
    </submittedName>
</protein>
<dbReference type="Proteomes" id="UP001497516">
    <property type="component" value="Chromosome 2"/>
</dbReference>
<gene>
    <name evidence="2" type="ORF">LTRI10_LOCUS10273</name>
</gene>
<accession>A0AAV2D303</accession>
<organism evidence="2 3">
    <name type="scientific">Linum trigynum</name>
    <dbReference type="NCBI Taxonomy" id="586398"/>
    <lineage>
        <taxon>Eukaryota</taxon>
        <taxon>Viridiplantae</taxon>
        <taxon>Streptophyta</taxon>
        <taxon>Embryophyta</taxon>
        <taxon>Tracheophyta</taxon>
        <taxon>Spermatophyta</taxon>
        <taxon>Magnoliopsida</taxon>
        <taxon>eudicotyledons</taxon>
        <taxon>Gunneridae</taxon>
        <taxon>Pentapetalae</taxon>
        <taxon>rosids</taxon>
        <taxon>fabids</taxon>
        <taxon>Malpighiales</taxon>
        <taxon>Linaceae</taxon>
        <taxon>Linum</taxon>
    </lineage>
</organism>
<feature type="region of interest" description="Disordered" evidence="1">
    <location>
        <begin position="102"/>
        <end position="121"/>
    </location>
</feature>
<dbReference type="AlphaFoldDB" id="A0AAV2D303"/>
<evidence type="ECO:0000256" key="1">
    <source>
        <dbReference type="SAM" id="MobiDB-lite"/>
    </source>
</evidence>
<dbReference type="PANTHER" id="PTHR34222">
    <property type="entry name" value="GAG_PRE-INTEGRS DOMAIN-CONTAINING PROTEIN"/>
    <property type="match status" value="1"/>
</dbReference>
<proteinExistence type="predicted"/>